<dbReference type="EMBL" id="JACDUR010000006">
    <property type="protein sequence ID" value="MBA2894323.1"/>
    <property type="molecule type" value="Genomic_DNA"/>
</dbReference>
<proteinExistence type="predicted"/>
<accession>A0A7W0HSQ5</accession>
<organism evidence="1 2">
    <name type="scientific">Nonomuraea soli</name>
    <dbReference type="NCBI Taxonomy" id="1032476"/>
    <lineage>
        <taxon>Bacteria</taxon>
        <taxon>Bacillati</taxon>
        <taxon>Actinomycetota</taxon>
        <taxon>Actinomycetes</taxon>
        <taxon>Streptosporangiales</taxon>
        <taxon>Streptosporangiaceae</taxon>
        <taxon>Nonomuraea</taxon>
    </lineage>
</organism>
<evidence type="ECO:0000313" key="2">
    <source>
        <dbReference type="Proteomes" id="UP000530928"/>
    </source>
</evidence>
<keyword evidence="2" id="KW-1185">Reference proteome</keyword>
<gene>
    <name evidence="1" type="ORF">HNR30_005695</name>
</gene>
<name>A0A7W0HSQ5_9ACTN</name>
<sequence length="63" mass="6816">MRQEHELILQWKAPHARAEGTVHPSGETVLDRFVGGAAPNTADPVGTWRCCPTITGPWCGGTF</sequence>
<dbReference type="RefSeq" id="WP_181613116.1">
    <property type="nucleotide sequence ID" value="NZ_BAABAM010000004.1"/>
</dbReference>
<comment type="caution">
    <text evidence="1">The sequence shown here is derived from an EMBL/GenBank/DDBJ whole genome shotgun (WGS) entry which is preliminary data.</text>
</comment>
<evidence type="ECO:0000313" key="1">
    <source>
        <dbReference type="EMBL" id="MBA2894323.1"/>
    </source>
</evidence>
<protein>
    <submittedName>
        <fullName evidence="1">Uncharacterized protein</fullName>
    </submittedName>
</protein>
<dbReference type="Proteomes" id="UP000530928">
    <property type="component" value="Unassembled WGS sequence"/>
</dbReference>
<dbReference type="AlphaFoldDB" id="A0A7W0HSQ5"/>
<reference evidence="1 2" key="1">
    <citation type="submission" date="2020-07" db="EMBL/GenBank/DDBJ databases">
        <title>Genomic Encyclopedia of Type Strains, Phase IV (KMG-IV): sequencing the most valuable type-strain genomes for metagenomic binning, comparative biology and taxonomic classification.</title>
        <authorList>
            <person name="Goeker M."/>
        </authorList>
    </citation>
    <scope>NUCLEOTIDE SEQUENCE [LARGE SCALE GENOMIC DNA]</scope>
    <source>
        <strain evidence="1 2">DSM 45533</strain>
    </source>
</reference>